<dbReference type="EMBL" id="JAPWTJ010000914">
    <property type="protein sequence ID" value="KAJ8974895.1"/>
    <property type="molecule type" value="Genomic_DNA"/>
</dbReference>
<evidence type="ECO:0000259" key="1">
    <source>
        <dbReference type="Pfam" id="PF24626"/>
    </source>
</evidence>
<dbReference type="PROSITE" id="PS00141">
    <property type="entry name" value="ASP_PROTEASE"/>
    <property type="match status" value="1"/>
</dbReference>
<keyword evidence="3" id="KW-1185">Reference proteome</keyword>
<comment type="caution">
    <text evidence="2">The sequence shown here is derived from an EMBL/GenBank/DDBJ whole genome shotgun (WGS) entry which is preliminary data.</text>
</comment>
<organism evidence="2 3">
    <name type="scientific">Molorchus minor</name>
    <dbReference type="NCBI Taxonomy" id="1323400"/>
    <lineage>
        <taxon>Eukaryota</taxon>
        <taxon>Metazoa</taxon>
        <taxon>Ecdysozoa</taxon>
        <taxon>Arthropoda</taxon>
        <taxon>Hexapoda</taxon>
        <taxon>Insecta</taxon>
        <taxon>Pterygota</taxon>
        <taxon>Neoptera</taxon>
        <taxon>Endopterygota</taxon>
        <taxon>Coleoptera</taxon>
        <taxon>Polyphaga</taxon>
        <taxon>Cucujiformia</taxon>
        <taxon>Chrysomeloidea</taxon>
        <taxon>Cerambycidae</taxon>
        <taxon>Lamiinae</taxon>
        <taxon>Monochamini</taxon>
        <taxon>Molorchus</taxon>
    </lineage>
</organism>
<name>A0ABQ9JAD8_9CUCU</name>
<sequence length="187" mass="21038">MAVLDFILSHADGDERPYLSVSILGTSMSGLLDSGASNTIIGGPGWEVISKLNLPLNKSDKVRCRVANGEVCVGSSINEERANGFARVYSDVKKRLQHAYENSKSHYNLRRRDEQFLPNDHVWRKNYVQSDASKYFAAKLAPRFVGPYRVAKRLSPWTYELVDNENKFGGVWHAKDLKAHPPDNSDN</sequence>
<dbReference type="SUPFAM" id="SSF50630">
    <property type="entry name" value="Acid proteases"/>
    <property type="match status" value="1"/>
</dbReference>
<protein>
    <recommendedName>
        <fullName evidence="1">Tf2-1-like SH3-like domain-containing protein</fullName>
    </recommendedName>
</protein>
<dbReference type="InterPro" id="IPR056924">
    <property type="entry name" value="SH3_Tf2-1"/>
</dbReference>
<evidence type="ECO:0000313" key="3">
    <source>
        <dbReference type="Proteomes" id="UP001162164"/>
    </source>
</evidence>
<dbReference type="InterPro" id="IPR021109">
    <property type="entry name" value="Peptidase_aspartic_dom_sf"/>
</dbReference>
<feature type="domain" description="Tf2-1-like SH3-like" evidence="1">
    <location>
        <begin position="120"/>
        <end position="162"/>
    </location>
</feature>
<dbReference type="InterPro" id="IPR001969">
    <property type="entry name" value="Aspartic_peptidase_AS"/>
</dbReference>
<evidence type="ECO:0000313" key="2">
    <source>
        <dbReference type="EMBL" id="KAJ8974895.1"/>
    </source>
</evidence>
<dbReference type="Gene3D" id="2.40.70.10">
    <property type="entry name" value="Acid Proteases"/>
    <property type="match status" value="1"/>
</dbReference>
<dbReference type="Pfam" id="PF24626">
    <property type="entry name" value="SH3_Tf2-1"/>
    <property type="match status" value="1"/>
</dbReference>
<dbReference type="Proteomes" id="UP001162164">
    <property type="component" value="Unassembled WGS sequence"/>
</dbReference>
<reference evidence="2" key="1">
    <citation type="journal article" date="2023" name="Insect Mol. Biol.">
        <title>Genome sequencing provides insights into the evolution of gene families encoding plant cell wall-degrading enzymes in longhorned beetles.</title>
        <authorList>
            <person name="Shin N.R."/>
            <person name="Okamura Y."/>
            <person name="Kirsch R."/>
            <person name="Pauchet Y."/>
        </authorList>
    </citation>
    <scope>NUCLEOTIDE SEQUENCE</scope>
    <source>
        <strain evidence="2">MMC_N1</strain>
    </source>
</reference>
<proteinExistence type="predicted"/>
<accession>A0ABQ9JAD8</accession>
<gene>
    <name evidence="2" type="ORF">NQ317_000601</name>
</gene>